<evidence type="ECO:0000313" key="3">
    <source>
        <dbReference type="Proteomes" id="UP000178587"/>
    </source>
</evidence>
<gene>
    <name evidence="2" type="ORF">A3A34_02405</name>
</gene>
<name>A0A1F6EII0_9BACT</name>
<proteinExistence type="predicted"/>
<evidence type="ECO:0000256" key="1">
    <source>
        <dbReference type="SAM" id="Phobius"/>
    </source>
</evidence>
<feature type="transmembrane region" description="Helical" evidence="1">
    <location>
        <begin position="43"/>
        <end position="64"/>
    </location>
</feature>
<dbReference type="AlphaFoldDB" id="A0A1F6EII0"/>
<protein>
    <submittedName>
        <fullName evidence="2">Uncharacterized protein</fullName>
    </submittedName>
</protein>
<dbReference type="Proteomes" id="UP000178587">
    <property type="component" value="Unassembled WGS sequence"/>
</dbReference>
<reference evidence="2 3" key="1">
    <citation type="journal article" date="2016" name="Nat. Commun.">
        <title>Thousands of microbial genomes shed light on interconnected biogeochemical processes in an aquifer system.</title>
        <authorList>
            <person name="Anantharaman K."/>
            <person name="Brown C.T."/>
            <person name="Hug L.A."/>
            <person name="Sharon I."/>
            <person name="Castelle C.J."/>
            <person name="Probst A.J."/>
            <person name="Thomas B.C."/>
            <person name="Singh A."/>
            <person name="Wilkins M.J."/>
            <person name="Karaoz U."/>
            <person name="Brodie E.L."/>
            <person name="Williams K.H."/>
            <person name="Hubbard S.S."/>
            <person name="Banfield J.F."/>
        </authorList>
    </citation>
    <scope>NUCLEOTIDE SEQUENCE [LARGE SCALE GENOMIC DNA]</scope>
</reference>
<accession>A0A1F6EII0</accession>
<comment type="caution">
    <text evidence="2">The sequence shown here is derived from an EMBL/GenBank/DDBJ whole genome shotgun (WGS) entry which is preliminary data.</text>
</comment>
<keyword evidence="1" id="KW-0472">Membrane</keyword>
<dbReference type="EMBL" id="MFLU01000019">
    <property type="protein sequence ID" value="OGG73429.1"/>
    <property type="molecule type" value="Genomic_DNA"/>
</dbReference>
<sequence>MIFQSTNHTNTANGYEFTKSTKFQAPNHKQTTMTKIQSTKQNAFGTLVFGISVLFGIWNLGFVICHSPYIVTVRILV</sequence>
<evidence type="ECO:0000313" key="2">
    <source>
        <dbReference type="EMBL" id="OGG73429.1"/>
    </source>
</evidence>
<keyword evidence="1" id="KW-1133">Transmembrane helix</keyword>
<organism evidence="2 3">
    <name type="scientific">Candidatus Kaiserbacteria bacterium RIFCSPLOWO2_01_FULL_50_24</name>
    <dbReference type="NCBI Taxonomy" id="1798507"/>
    <lineage>
        <taxon>Bacteria</taxon>
        <taxon>Candidatus Kaiseribacteriota</taxon>
    </lineage>
</organism>
<dbReference type="STRING" id="1798507.A3A34_02405"/>
<keyword evidence="1" id="KW-0812">Transmembrane</keyword>